<sequence length="129" mass="14481">MSKNELVILESPFAGNIKENIHYARMALRDSLLRGEAPIASHLLYTQEGVLNDDILEERQRGIEAGLAWGQVADKTVVYIDKGISRGTIYGIKRAINEGRLVEFRSLPEFAGSLTIEKCKERYLRGCLT</sequence>
<accession>A0ABU9K5X4</accession>
<dbReference type="Pfam" id="PF24963">
    <property type="entry name" value="DUF7768"/>
    <property type="match status" value="1"/>
</dbReference>
<organism evidence="2 3">
    <name type="scientific">Caldifermentibacillus hisashii</name>
    <dbReference type="NCBI Taxonomy" id="996558"/>
    <lineage>
        <taxon>Bacteria</taxon>
        <taxon>Bacillati</taxon>
        <taxon>Bacillota</taxon>
        <taxon>Bacilli</taxon>
        <taxon>Bacillales</taxon>
        <taxon>Bacillaceae</taxon>
        <taxon>Caldifermentibacillus</taxon>
    </lineage>
</organism>
<protein>
    <recommendedName>
        <fullName evidence="1">DUF7768 domain-containing protein</fullName>
    </recommendedName>
</protein>
<gene>
    <name evidence="2" type="ORF">NST17_19955</name>
</gene>
<dbReference type="Proteomes" id="UP001459714">
    <property type="component" value="Unassembled WGS sequence"/>
</dbReference>
<reference evidence="2 3" key="1">
    <citation type="submission" date="2024-03" db="EMBL/GenBank/DDBJ databases">
        <title>Bacilli Hybrid Assemblies.</title>
        <authorList>
            <person name="Kovac J."/>
        </authorList>
    </citation>
    <scope>NUCLEOTIDE SEQUENCE [LARGE SCALE GENOMIC DNA]</scope>
    <source>
        <strain evidence="2 3">FSL M8-0022</strain>
    </source>
</reference>
<dbReference type="RefSeq" id="WP_342021067.1">
    <property type="nucleotide sequence ID" value="NZ_JBBYAK010000002.1"/>
</dbReference>
<evidence type="ECO:0000313" key="3">
    <source>
        <dbReference type="Proteomes" id="UP001459714"/>
    </source>
</evidence>
<comment type="caution">
    <text evidence="2">The sequence shown here is derived from an EMBL/GenBank/DDBJ whole genome shotgun (WGS) entry which is preliminary data.</text>
</comment>
<keyword evidence="3" id="KW-1185">Reference proteome</keyword>
<evidence type="ECO:0000259" key="1">
    <source>
        <dbReference type="Pfam" id="PF24963"/>
    </source>
</evidence>
<dbReference type="InterPro" id="IPR056670">
    <property type="entry name" value="DUF7768"/>
</dbReference>
<evidence type="ECO:0000313" key="2">
    <source>
        <dbReference type="EMBL" id="MEL3959430.1"/>
    </source>
</evidence>
<dbReference type="EMBL" id="JBBYAK010000002">
    <property type="protein sequence ID" value="MEL3959430.1"/>
    <property type="molecule type" value="Genomic_DNA"/>
</dbReference>
<feature type="domain" description="DUF7768" evidence="1">
    <location>
        <begin position="6"/>
        <end position="103"/>
    </location>
</feature>
<name>A0ABU9K5X4_9BACI</name>
<proteinExistence type="predicted"/>